<comment type="caution">
    <text evidence="1">The sequence shown here is derived from an EMBL/GenBank/DDBJ whole genome shotgun (WGS) entry which is preliminary data.</text>
</comment>
<gene>
    <name evidence="1" type="ORF">GOODEAATRI_030410</name>
</gene>
<proteinExistence type="predicted"/>
<organism evidence="1 2">
    <name type="scientific">Goodea atripinnis</name>
    <dbReference type="NCBI Taxonomy" id="208336"/>
    <lineage>
        <taxon>Eukaryota</taxon>
        <taxon>Metazoa</taxon>
        <taxon>Chordata</taxon>
        <taxon>Craniata</taxon>
        <taxon>Vertebrata</taxon>
        <taxon>Euteleostomi</taxon>
        <taxon>Actinopterygii</taxon>
        <taxon>Neopterygii</taxon>
        <taxon>Teleostei</taxon>
        <taxon>Neoteleostei</taxon>
        <taxon>Acanthomorphata</taxon>
        <taxon>Ovalentaria</taxon>
        <taxon>Atherinomorphae</taxon>
        <taxon>Cyprinodontiformes</taxon>
        <taxon>Goodeidae</taxon>
        <taxon>Goodea</taxon>
    </lineage>
</organism>
<protein>
    <submittedName>
        <fullName evidence="1">Uncharacterized protein</fullName>
    </submittedName>
</protein>
<keyword evidence="2" id="KW-1185">Reference proteome</keyword>
<evidence type="ECO:0000313" key="1">
    <source>
        <dbReference type="EMBL" id="MEQ2179936.1"/>
    </source>
</evidence>
<dbReference type="EMBL" id="JAHRIO010064768">
    <property type="protein sequence ID" value="MEQ2179936.1"/>
    <property type="molecule type" value="Genomic_DNA"/>
</dbReference>
<reference evidence="1 2" key="1">
    <citation type="submission" date="2021-06" db="EMBL/GenBank/DDBJ databases">
        <authorList>
            <person name="Palmer J.M."/>
        </authorList>
    </citation>
    <scope>NUCLEOTIDE SEQUENCE [LARGE SCALE GENOMIC DNA]</scope>
    <source>
        <strain evidence="1 2">GA_2019</strain>
        <tissue evidence="1">Muscle</tissue>
    </source>
</reference>
<dbReference type="Proteomes" id="UP001476798">
    <property type="component" value="Unassembled WGS sequence"/>
</dbReference>
<sequence length="104" mass="12004">MYLVVRAVSHQVSFKQHTAQLPVRKTRRWNGVDRASLNAPRQKNSCVKPEATQSYDVSNTLCDLQHVWHKSSSDVRINNTERTAVYQHRGQFPTLLNCCSYESE</sequence>
<name>A0ABV0P8Z9_9TELE</name>
<accession>A0ABV0P8Z9</accession>
<evidence type="ECO:0000313" key="2">
    <source>
        <dbReference type="Proteomes" id="UP001476798"/>
    </source>
</evidence>